<sequence length="370" mass="41959">MKKSTLAKGSFLFLFLLLGVCSTNSPLPRRTSREMEAEVERTEDGKLRISWCSAPEMLSLYWSTSPDNIEQQGTLLTHITGNTSIVIDDPDPTTRIYFRLVPENGQGITIAERRLMLEGCSNFRDLGGYKTRDGRRVKWGHIFRSEELAELTEKDKQFLLRSGLQLIYDHRSDIEVSRKPDPALNGTRYVHVPVLQDSPGITFDMVKFIQAAESGQFGSATDFMSNLTVEMAITESCIPAFATFFKTILDQANHPLVHHCTAGKDRTGFASALLLLALGVPESIVLDDYELSTVYRRDANQKMLTMLGALLNNPQTIEFIGTMLEVRREYLIMTLNAIKQRYGTLDTYFEQCMQLTHNDRLRLQEILLED</sequence>
<dbReference type="AlphaFoldDB" id="A0A326U769"/>
<dbReference type="GO" id="GO:0004721">
    <property type="term" value="F:phosphoprotein phosphatase activity"/>
    <property type="evidence" value="ECO:0007669"/>
    <property type="project" value="InterPro"/>
</dbReference>
<evidence type="ECO:0000313" key="2">
    <source>
        <dbReference type="EMBL" id="PZW30567.1"/>
    </source>
</evidence>
<dbReference type="InterPro" id="IPR026893">
    <property type="entry name" value="Tyr/Ser_Pase_IphP-type"/>
</dbReference>
<dbReference type="Proteomes" id="UP000248806">
    <property type="component" value="Unassembled WGS sequence"/>
</dbReference>
<dbReference type="RefSeq" id="WP_111322395.1">
    <property type="nucleotide sequence ID" value="NZ_BIFX01000001.1"/>
</dbReference>
<dbReference type="Gene3D" id="3.90.190.10">
    <property type="entry name" value="Protein tyrosine phosphatase superfamily"/>
    <property type="match status" value="1"/>
</dbReference>
<protein>
    <submittedName>
        <fullName evidence="2">Protein-tyrosine phosphatase</fullName>
    </submittedName>
</protein>
<dbReference type="PANTHER" id="PTHR31126:SF1">
    <property type="entry name" value="TYROSINE SPECIFIC PROTEIN PHOSPHATASES DOMAIN-CONTAINING PROTEIN"/>
    <property type="match status" value="1"/>
</dbReference>
<comment type="similarity">
    <text evidence="1">Belongs to the protein-tyrosine phosphatase family.</text>
</comment>
<accession>A0A326U769</accession>
<gene>
    <name evidence="2" type="ORF">EI42_02539</name>
</gene>
<dbReference type="EMBL" id="QKUF01000007">
    <property type="protein sequence ID" value="PZW30567.1"/>
    <property type="molecule type" value="Genomic_DNA"/>
</dbReference>
<reference evidence="2 3" key="1">
    <citation type="submission" date="2018-06" db="EMBL/GenBank/DDBJ databases">
        <title>Genomic Encyclopedia of Archaeal and Bacterial Type Strains, Phase II (KMG-II): from individual species to whole genera.</title>
        <authorList>
            <person name="Goeker M."/>
        </authorList>
    </citation>
    <scope>NUCLEOTIDE SEQUENCE [LARGE SCALE GENOMIC DNA]</scope>
    <source>
        <strain evidence="2 3">ATCC BAA-1881</strain>
    </source>
</reference>
<name>A0A326U769_THEHA</name>
<evidence type="ECO:0000313" key="3">
    <source>
        <dbReference type="Proteomes" id="UP000248806"/>
    </source>
</evidence>
<keyword evidence="3" id="KW-1185">Reference proteome</keyword>
<comment type="caution">
    <text evidence="2">The sequence shown here is derived from an EMBL/GenBank/DDBJ whole genome shotgun (WGS) entry which is preliminary data.</text>
</comment>
<dbReference type="SUPFAM" id="SSF52799">
    <property type="entry name" value="(Phosphotyrosine protein) phosphatases II"/>
    <property type="match status" value="1"/>
</dbReference>
<dbReference type="Pfam" id="PF13350">
    <property type="entry name" value="Y_phosphatase3"/>
    <property type="match status" value="1"/>
</dbReference>
<evidence type="ECO:0000256" key="1">
    <source>
        <dbReference type="ARBA" id="ARBA00009580"/>
    </source>
</evidence>
<dbReference type="PANTHER" id="PTHR31126">
    <property type="entry name" value="TYROSINE-PROTEIN PHOSPHATASE"/>
    <property type="match status" value="1"/>
</dbReference>
<dbReference type="OrthoDB" id="1188001at2"/>
<proteinExistence type="inferred from homology"/>
<dbReference type="InterPro" id="IPR029021">
    <property type="entry name" value="Prot-tyrosine_phosphatase-like"/>
</dbReference>
<organism evidence="2 3">
    <name type="scientific">Thermosporothrix hazakensis</name>
    <dbReference type="NCBI Taxonomy" id="644383"/>
    <lineage>
        <taxon>Bacteria</taxon>
        <taxon>Bacillati</taxon>
        <taxon>Chloroflexota</taxon>
        <taxon>Ktedonobacteria</taxon>
        <taxon>Ktedonobacterales</taxon>
        <taxon>Thermosporotrichaceae</taxon>
        <taxon>Thermosporothrix</taxon>
    </lineage>
</organism>